<reference evidence="2 3" key="1">
    <citation type="submission" date="2021-06" db="EMBL/GenBank/DDBJ databases">
        <authorList>
            <person name="Jeong J.W."/>
        </authorList>
    </citation>
    <scope>NUCLEOTIDE SEQUENCE [LARGE SCALE GENOMIC DNA]</scope>
    <source>
        <strain evidence="2 3">MMS21-TAE1-1</strain>
    </source>
</reference>
<feature type="signal peptide" evidence="1">
    <location>
        <begin position="1"/>
        <end position="24"/>
    </location>
</feature>
<sequence length="63" mass="6426">MKNTRGSWAVLAALMVMAAPGCGAMPEGNDAGTQTAPECKVRDGADLAPMAGILSGVNLDWVH</sequence>
<dbReference type="EMBL" id="JAHOPC010000002">
    <property type="protein sequence ID" value="MBU8865535.1"/>
    <property type="molecule type" value="Genomic_DNA"/>
</dbReference>
<proteinExistence type="predicted"/>
<keyword evidence="1" id="KW-0732">Signal</keyword>
<dbReference type="RefSeq" id="WP_216923146.1">
    <property type="nucleotide sequence ID" value="NZ_JAHOPC010000002.1"/>
</dbReference>
<accession>A0ABS6I1C2</accession>
<evidence type="ECO:0000256" key="1">
    <source>
        <dbReference type="SAM" id="SignalP"/>
    </source>
</evidence>
<name>A0ABS6I1C2_9MICC</name>
<feature type="chain" id="PRO_5045167925" evidence="1">
    <location>
        <begin position="25"/>
        <end position="63"/>
    </location>
</feature>
<gene>
    <name evidence="2" type="ORF">KSW38_04440</name>
</gene>
<evidence type="ECO:0000313" key="3">
    <source>
        <dbReference type="Proteomes" id="UP000824166"/>
    </source>
</evidence>
<evidence type="ECO:0000313" key="2">
    <source>
        <dbReference type="EMBL" id="MBU8865535.1"/>
    </source>
</evidence>
<comment type="caution">
    <text evidence="2">The sequence shown here is derived from an EMBL/GenBank/DDBJ whole genome shotgun (WGS) entry which is preliminary data.</text>
</comment>
<dbReference type="Proteomes" id="UP000824166">
    <property type="component" value="Unassembled WGS sequence"/>
</dbReference>
<organism evidence="2 3">
    <name type="scientific">Paenarthrobacter aromaticivorans</name>
    <dbReference type="NCBI Taxonomy" id="2849150"/>
    <lineage>
        <taxon>Bacteria</taxon>
        <taxon>Bacillati</taxon>
        <taxon>Actinomycetota</taxon>
        <taxon>Actinomycetes</taxon>
        <taxon>Micrococcales</taxon>
        <taxon>Micrococcaceae</taxon>
        <taxon>Paenarthrobacter</taxon>
    </lineage>
</organism>
<protein>
    <submittedName>
        <fullName evidence="2">Uncharacterized protein</fullName>
    </submittedName>
</protein>
<keyword evidence="3" id="KW-1185">Reference proteome</keyword>